<organism evidence="1 2">
    <name type="scientific">Caligus rogercresseyi</name>
    <name type="common">Sea louse</name>
    <dbReference type="NCBI Taxonomy" id="217165"/>
    <lineage>
        <taxon>Eukaryota</taxon>
        <taxon>Metazoa</taxon>
        <taxon>Ecdysozoa</taxon>
        <taxon>Arthropoda</taxon>
        <taxon>Crustacea</taxon>
        <taxon>Multicrustacea</taxon>
        <taxon>Hexanauplia</taxon>
        <taxon>Copepoda</taxon>
        <taxon>Siphonostomatoida</taxon>
        <taxon>Caligidae</taxon>
        <taxon>Caligus</taxon>
    </lineage>
</organism>
<proteinExistence type="predicted"/>
<protein>
    <submittedName>
        <fullName evidence="1">Uncharacterized protein</fullName>
    </submittedName>
</protein>
<evidence type="ECO:0000313" key="2">
    <source>
        <dbReference type="Proteomes" id="UP000595437"/>
    </source>
</evidence>
<accession>A0A7T8JUL9</accession>
<sequence>MIIHDDKKFTAQLQISGNLLFFSSPCKNCGRIYNSTTHAFVDCLHVQILKKLVALNVNGHNNIEVNVKACILFGVMEGQAPSENLKAMECALLGAKSLIASKLCKNDPVDPEEIRAVIISSAARYSSFSLKIPNTSGAGWQYAADLFKFYPKVSAKYFTMLKNIIKCYETFKRI</sequence>
<dbReference type="Proteomes" id="UP000595437">
    <property type="component" value="Chromosome 15"/>
</dbReference>
<gene>
    <name evidence="1" type="ORF">FKW44_020672</name>
</gene>
<evidence type="ECO:0000313" key="1">
    <source>
        <dbReference type="EMBL" id="QQP35787.1"/>
    </source>
</evidence>
<name>A0A7T8JUL9_CALRO</name>
<keyword evidence="2" id="KW-1185">Reference proteome</keyword>
<dbReference type="AlphaFoldDB" id="A0A7T8JUL9"/>
<dbReference type="EMBL" id="CP045904">
    <property type="protein sequence ID" value="QQP35787.1"/>
    <property type="molecule type" value="Genomic_DNA"/>
</dbReference>
<reference evidence="2" key="1">
    <citation type="submission" date="2021-01" db="EMBL/GenBank/DDBJ databases">
        <title>Caligus Genome Assembly.</title>
        <authorList>
            <person name="Gallardo-Escarate C."/>
        </authorList>
    </citation>
    <scope>NUCLEOTIDE SEQUENCE [LARGE SCALE GENOMIC DNA]</scope>
</reference>